<gene>
    <name evidence="1" type="ORF">HaLaN_05769</name>
</gene>
<comment type="caution">
    <text evidence="1">The sequence shown here is derived from an EMBL/GenBank/DDBJ whole genome shotgun (WGS) entry which is preliminary data.</text>
</comment>
<organism evidence="1 2">
    <name type="scientific">Haematococcus lacustris</name>
    <name type="common">Green alga</name>
    <name type="synonym">Haematococcus pluvialis</name>
    <dbReference type="NCBI Taxonomy" id="44745"/>
    <lineage>
        <taxon>Eukaryota</taxon>
        <taxon>Viridiplantae</taxon>
        <taxon>Chlorophyta</taxon>
        <taxon>core chlorophytes</taxon>
        <taxon>Chlorophyceae</taxon>
        <taxon>CS clade</taxon>
        <taxon>Chlamydomonadales</taxon>
        <taxon>Haematococcaceae</taxon>
        <taxon>Haematococcus</taxon>
    </lineage>
</organism>
<keyword evidence="2" id="KW-1185">Reference proteome</keyword>
<evidence type="ECO:0000313" key="1">
    <source>
        <dbReference type="EMBL" id="GFH10457.1"/>
    </source>
</evidence>
<feature type="non-terminal residue" evidence="1">
    <location>
        <position position="107"/>
    </location>
</feature>
<sequence length="107" mass="11289">MCSGRCAAEEQSIEPVSSSCCQLQGTSAHALVSLWSDLSLMLAQLLEPGCMEQTGQGGCTWLRLLSAEAAAQRLIRAKGGTLDNSQLAGFHGCTIGQLLQNLGQQHD</sequence>
<dbReference type="EMBL" id="BLLF01000316">
    <property type="protein sequence ID" value="GFH10457.1"/>
    <property type="molecule type" value="Genomic_DNA"/>
</dbReference>
<reference evidence="1 2" key="1">
    <citation type="submission" date="2020-02" db="EMBL/GenBank/DDBJ databases">
        <title>Draft genome sequence of Haematococcus lacustris strain NIES-144.</title>
        <authorList>
            <person name="Morimoto D."/>
            <person name="Nakagawa S."/>
            <person name="Yoshida T."/>
            <person name="Sawayama S."/>
        </authorList>
    </citation>
    <scope>NUCLEOTIDE SEQUENCE [LARGE SCALE GENOMIC DNA]</scope>
    <source>
        <strain evidence="1 2">NIES-144</strain>
    </source>
</reference>
<accession>A0A699YJP5</accession>
<evidence type="ECO:0000313" key="2">
    <source>
        <dbReference type="Proteomes" id="UP000485058"/>
    </source>
</evidence>
<proteinExistence type="predicted"/>
<dbReference type="Proteomes" id="UP000485058">
    <property type="component" value="Unassembled WGS sequence"/>
</dbReference>
<name>A0A699YJP5_HAELA</name>
<protein>
    <submittedName>
        <fullName evidence="1">Uncharacterized protein</fullName>
    </submittedName>
</protein>
<dbReference type="AlphaFoldDB" id="A0A699YJP5"/>